<dbReference type="KEGG" id="gai:IMCC3135_23955"/>
<keyword evidence="2" id="KW-1185">Reference proteome</keyword>
<accession>A0A2Z2P0Y4</accession>
<proteinExistence type="predicted"/>
<dbReference type="RefSeq" id="WP_205737687.1">
    <property type="nucleotide sequence ID" value="NZ_CP018632.1"/>
</dbReference>
<evidence type="ECO:0000313" key="1">
    <source>
        <dbReference type="EMBL" id="ASJ74860.1"/>
    </source>
</evidence>
<evidence type="ECO:0000313" key="2">
    <source>
        <dbReference type="Proteomes" id="UP000250079"/>
    </source>
</evidence>
<protein>
    <submittedName>
        <fullName evidence="1">Uncharacterized protein</fullName>
    </submittedName>
</protein>
<gene>
    <name evidence="1" type="ORF">IMCC3135_23955</name>
</gene>
<dbReference type="AlphaFoldDB" id="A0A2Z2P0Y4"/>
<name>A0A2Z2P0Y4_9GAMM</name>
<sequence length="65" mass="7451">MQEKKMNDKLSEEEVSKDKYFSQVSAISEEMIKDHGKDFAMGALVMAAQWIAQNQEPKEQHAAQH</sequence>
<dbReference type="EMBL" id="CP018632">
    <property type="protein sequence ID" value="ASJ74860.1"/>
    <property type="molecule type" value="Genomic_DNA"/>
</dbReference>
<organism evidence="1 2">
    <name type="scientific">Granulosicoccus antarcticus IMCC3135</name>
    <dbReference type="NCBI Taxonomy" id="1192854"/>
    <lineage>
        <taxon>Bacteria</taxon>
        <taxon>Pseudomonadati</taxon>
        <taxon>Pseudomonadota</taxon>
        <taxon>Gammaproteobacteria</taxon>
        <taxon>Chromatiales</taxon>
        <taxon>Granulosicoccaceae</taxon>
        <taxon>Granulosicoccus</taxon>
    </lineage>
</organism>
<dbReference type="Proteomes" id="UP000250079">
    <property type="component" value="Chromosome"/>
</dbReference>
<reference evidence="1 2" key="1">
    <citation type="submission" date="2016-12" db="EMBL/GenBank/DDBJ databases">
        <authorList>
            <person name="Song W.-J."/>
            <person name="Kurnit D.M."/>
        </authorList>
    </citation>
    <scope>NUCLEOTIDE SEQUENCE [LARGE SCALE GENOMIC DNA]</scope>
    <source>
        <strain evidence="1 2">IMCC3135</strain>
    </source>
</reference>